<sequence length="223" mass="25477">MLIEKETKVLFIGDSVTDVNRNYQSTPGNFDSLGEGYVSMISQALTAVYPEYVIKVINKGISGNRVTDLAQRWQRDVLDLAPDYVAILIGINDVWRFFDSAFQHPTDLVTLDVFEQTYQTLIDQTKEKVKGIFLLSPFMFEKSSDDPMLQQLKKYQAVVKRLAEKNQLPYFDLQAVVDDYLTQQSSYLLSDDRVHPNKNGHFLIANAILKEMGFQFGKESSNL</sequence>
<dbReference type="PANTHER" id="PTHR30383">
    <property type="entry name" value="THIOESTERASE 1/PROTEASE 1/LYSOPHOSPHOLIPASE L1"/>
    <property type="match status" value="1"/>
</dbReference>
<name>A0A917N4N6_9ENTE</name>
<dbReference type="Proteomes" id="UP000622610">
    <property type="component" value="Unassembled WGS sequence"/>
</dbReference>
<dbReference type="CDD" id="cd01834">
    <property type="entry name" value="SGNH_hydrolase_like_2"/>
    <property type="match status" value="1"/>
</dbReference>
<dbReference type="Pfam" id="PF13472">
    <property type="entry name" value="Lipase_GDSL_2"/>
    <property type="match status" value="1"/>
</dbReference>
<evidence type="ECO:0000313" key="3">
    <source>
        <dbReference type="Proteomes" id="UP000622610"/>
    </source>
</evidence>
<evidence type="ECO:0000259" key="1">
    <source>
        <dbReference type="Pfam" id="PF13472"/>
    </source>
</evidence>
<reference evidence="2" key="2">
    <citation type="submission" date="2020-09" db="EMBL/GenBank/DDBJ databases">
        <authorList>
            <person name="Sun Q."/>
            <person name="Sedlacek I."/>
        </authorList>
    </citation>
    <scope>NUCLEOTIDE SEQUENCE</scope>
    <source>
        <strain evidence="2">CCM 8433</strain>
    </source>
</reference>
<accession>A0A917N4N6</accession>
<protein>
    <submittedName>
        <fullName evidence="2">Lysophospholipase</fullName>
    </submittedName>
</protein>
<dbReference type="AlphaFoldDB" id="A0A917N4N6"/>
<gene>
    <name evidence="2" type="ORF">GCM10011482_08780</name>
</gene>
<dbReference type="InterPro" id="IPR013830">
    <property type="entry name" value="SGNH_hydro"/>
</dbReference>
<dbReference type="PANTHER" id="PTHR30383:SF5">
    <property type="entry name" value="SGNH HYDROLASE-TYPE ESTERASE DOMAIN-CONTAINING PROTEIN"/>
    <property type="match status" value="1"/>
</dbReference>
<dbReference type="RefSeq" id="WP_188367058.1">
    <property type="nucleotide sequence ID" value="NZ_BMDT01000002.1"/>
</dbReference>
<comment type="caution">
    <text evidence="2">The sequence shown here is derived from an EMBL/GenBank/DDBJ whole genome shotgun (WGS) entry which is preliminary data.</text>
</comment>
<feature type="domain" description="SGNH hydrolase-type esterase" evidence="1">
    <location>
        <begin position="11"/>
        <end position="201"/>
    </location>
</feature>
<proteinExistence type="predicted"/>
<dbReference type="InterPro" id="IPR051532">
    <property type="entry name" value="Ester_Hydrolysis_Enzymes"/>
</dbReference>
<dbReference type="GO" id="GO:0004622">
    <property type="term" value="F:phosphatidylcholine lysophospholipase activity"/>
    <property type="evidence" value="ECO:0007669"/>
    <property type="project" value="TreeGrafter"/>
</dbReference>
<dbReference type="InterPro" id="IPR036514">
    <property type="entry name" value="SGNH_hydro_sf"/>
</dbReference>
<keyword evidence="3" id="KW-1185">Reference proteome</keyword>
<organism evidence="2 3">
    <name type="scientific">Enterococcus alcedinis</name>
    <dbReference type="NCBI Taxonomy" id="1274384"/>
    <lineage>
        <taxon>Bacteria</taxon>
        <taxon>Bacillati</taxon>
        <taxon>Bacillota</taxon>
        <taxon>Bacilli</taxon>
        <taxon>Lactobacillales</taxon>
        <taxon>Enterococcaceae</taxon>
        <taxon>Enterococcus</taxon>
    </lineage>
</organism>
<evidence type="ECO:0000313" key="2">
    <source>
        <dbReference type="EMBL" id="GGI65224.1"/>
    </source>
</evidence>
<dbReference type="SUPFAM" id="SSF52266">
    <property type="entry name" value="SGNH hydrolase"/>
    <property type="match status" value="1"/>
</dbReference>
<dbReference type="EMBL" id="BMDT01000002">
    <property type="protein sequence ID" value="GGI65224.1"/>
    <property type="molecule type" value="Genomic_DNA"/>
</dbReference>
<reference evidence="2" key="1">
    <citation type="journal article" date="2014" name="Int. J. Syst. Evol. Microbiol.">
        <title>Complete genome sequence of Corynebacterium casei LMG S-19264T (=DSM 44701T), isolated from a smear-ripened cheese.</title>
        <authorList>
            <consortium name="US DOE Joint Genome Institute (JGI-PGF)"/>
            <person name="Walter F."/>
            <person name="Albersmeier A."/>
            <person name="Kalinowski J."/>
            <person name="Ruckert C."/>
        </authorList>
    </citation>
    <scope>NUCLEOTIDE SEQUENCE</scope>
    <source>
        <strain evidence="2">CCM 8433</strain>
    </source>
</reference>
<dbReference type="Gene3D" id="3.40.50.1110">
    <property type="entry name" value="SGNH hydrolase"/>
    <property type="match status" value="1"/>
</dbReference>